<evidence type="ECO:0000256" key="1">
    <source>
        <dbReference type="ARBA" id="ARBA00000085"/>
    </source>
</evidence>
<comment type="caution">
    <text evidence="17">The sequence shown here is derived from an EMBL/GenBank/DDBJ whole genome shotgun (WGS) entry which is preliminary data.</text>
</comment>
<evidence type="ECO:0000256" key="8">
    <source>
        <dbReference type="ARBA" id="ARBA00022741"/>
    </source>
</evidence>
<evidence type="ECO:0000259" key="16">
    <source>
        <dbReference type="PROSITE" id="PS50885"/>
    </source>
</evidence>
<feature type="domain" description="Histidine kinase" evidence="15">
    <location>
        <begin position="1025"/>
        <end position="1237"/>
    </location>
</feature>
<evidence type="ECO:0000313" key="18">
    <source>
        <dbReference type="Proteomes" id="UP000293162"/>
    </source>
</evidence>
<proteinExistence type="predicted"/>
<dbReference type="SUPFAM" id="SSF47384">
    <property type="entry name" value="Homodimeric domain of signal transducing histidine kinase"/>
    <property type="match status" value="1"/>
</dbReference>
<dbReference type="PRINTS" id="PR00344">
    <property type="entry name" value="BCTRLSENSOR"/>
</dbReference>
<feature type="transmembrane region" description="Helical" evidence="14">
    <location>
        <begin position="215"/>
        <end position="234"/>
    </location>
</feature>
<feature type="transmembrane region" description="Helical" evidence="14">
    <location>
        <begin position="246"/>
        <end position="270"/>
    </location>
</feature>
<evidence type="ECO:0000256" key="7">
    <source>
        <dbReference type="ARBA" id="ARBA00022692"/>
    </source>
</evidence>
<comment type="catalytic activity">
    <reaction evidence="1">
        <text>ATP + protein L-histidine = ADP + protein N-phospho-L-histidine.</text>
        <dbReference type="EC" id="2.7.13.3"/>
    </reaction>
</comment>
<dbReference type="InterPro" id="IPR004358">
    <property type="entry name" value="Sig_transdc_His_kin-like_C"/>
</dbReference>
<protein>
    <recommendedName>
        <fullName evidence="3">histidine kinase</fullName>
        <ecNumber evidence="3">2.7.13.3</ecNumber>
    </recommendedName>
</protein>
<dbReference type="Gene3D" id="6.10.340.10">
    <property type="match status" value="1"/>
</dbReference>
<dbReference type="EC" id="2.7.13.3" evidence="3"/>
<evidence type="ECO:0000256" key="9">
    <source>
        <dbReference type="ARBA" id="ARBA00022777"/>
    </source>
</evidence>
<keyword evidence="13 14" id="KW-0472">Membrane</keyword>
<dbReference type="PANTHER" id="PTHR45528:SF1">
    <property type="entry name" value="SENSOR HISTIDINE KINASE CPXA"/>
    <property type="match status" value="1"/>
</dbReference>
<dbReference type="AlphaFoldDB" id="A0A4Q5M5U8"/>
<dbReference type="Gene3D" id="3.30.565.10">
    <property type="entry name" value="Histidine kinase-like ATPase, C-terminal domain"/>
    <property type="match status" value="1"/>
</dbReference>
<dbReference type="InterPro" id="IPR036890">
    <property type="entry name" value="HATPase_C_sf"/>
</dbReference>
<evidence type="ECO:0000256" key="14">
    <source>
        <dbReference type="SAM" id="Phobius"/>
    </source>
</evidence>
<organism evidence="17 18">
    <name type="scientific">Emticicia agri</name>
    <dbReference type="NCBI Taxonomy" id="2492393"/>
    <lineage>
        <taxon>Bacteria</taxon>
        <taxon>Pseudomonadati</taxon>
        <taxon>Bacteroidota</taxon>
        <taxon>Cytophagia</taxon>
        <taxon>Cytophagales</taxon>
        <taxon>Leadbetterellaceae</taxon>
        <taxon>Emticicia</taxon>
    </lineage>
</organism>
<evidence type="ECO:0000256" key="10">
    <source>
        <dbReference type="ARBA" id="ARBA00022840"/>
    </source>
</evidence>
<evidence type="ECO:0000256" key="5">
    <source>
        <dbReference type="ARBA" id="ARBA00022553"/>
    </source>
</evidence>
<keyword evidence="9 17" id="KW-0418">Kinase</keyword>
<dbReference type="SUPFAM" id="SSF158472">
    <property type="entry name" value="HAMP domain-like"/>
    <property type="match status" value="1"/>
</dbReference>
<dbReference type="EMBL" id="SEWF01000001">
    <property type="protein sequence ID" value="RYU97549.1"/>
    <property type="molecule type" value="Genomic_DNA"/>
</dbReference>
<keyword evidence="8" id="KW-0547">Nucleotide-binding</keyword>
<keyword evidence="18" id="KW-1185">Reference proteome</keyword>
<dbReference type="SMART" id="SM00387">
    <property type="entry name" value="HATPase_c"/>
    <property type="match status" value="1"/>
</dbReference>
<dbReference type="PANTHER" id="PTHR45528">
    <property type="entry name" value="SENSOR HISTIDINE KINASE CPXA"/>
    <property type="match status" value="1"/>
</dbReference>
<evidence type="ECO:0000313" key="17">
    <source>
        <dbReference type="EMBL" id="RYU97549.1"/>
    </source>
</evidence>
<evidence type="ECO:0000256" key="6">
    <source>
        <dbReference type="ARBA" id="ARBA00022679"/>
    </source>
</evidence>
<keyword evidence="6" id="KW-0808">Transferase</keyword>
<dbReference type="InterPro" id="IPR005467">
    <property type="entry name" value="His_kinase_dom"/>
</dbReference>
<feature type="transmembrane region" description="Helical" evidence="14">
    <location>
        <begin position="932"/>
        <end position="954"/>
    </location>
</feature>
<evidence type="ECO:0000259" key="15">
    <source>
        <dbReference type="PROSITE" id="PS50109"/>
    </source>
</evidence>
<feature type="domain" description="HAMP" evidence="16">
    <location>
        <begin position="956"/>
        <end position="1008"/>
    </location>
</feature>
<dbReference type="RefSeq" id="WP_130018873.1">
    <property type="nucleotide sequence ID" value="NZ_SEWF01000001.1"/>
</dbReference>
<dbReference type="GO" id="GO:0000155">
    <property type="term" value="F:phosphorelay sensor kinase activity"/>
    <property type="evidence" value="ECO:0007669"/>
    <property type="project" value="InterPro"/>
</dbReference>
<keyword evidence="10" id="KW-0067">ATP-binding</keyword>
<dbReference type="SMART" id="SM00388">
    <property type="entry name" value="HisKA"/>
    <property type="match status" value="1"/>
</dbReference>
<keyword evidence="12" id="KW-0902">Two-component regulatory system</keyword>
<dbReference type="InterPro" id="IPR003660">
    <property type="entry name" value="HAMP_dom"/>
</dbReference>
<dbReference type="PROSITE" id="PS50885">
    <property type="entry name" value="HAMP"/>
    <property type="match status" value="1"/>
</dbReference>
<dbReference type="Pfam" id="PF02518">
    <property type="entry name" value="HATPase_c"/>
    <property type="match status" value="1"/>
</dbReference>
<dbReference type="InterPro" id="IPR003594">
    <property type="entry name" value="HATPase_dom"/>
</dbReference>
<evidence type="ECO:0000256" key="11">
    <source>
        <dbReference type="ARBA" id="ARBA00022989"/>
    </source>
</evidence>
<feature type="transmembrane region" description="Helical" evidence="14">
    <location>
        <begin position="9"/>
        <end position="29"/>
    </location>
</feature>
<feature type="transmembrane region" description="Helical" evidence="14">
    <location>
        <begin position="376"/>
        <end position="400"/>
    </location>
</feature>
<dbReference type="OrthoDB" id="9776727at2"/>
<feature type="transmembrane region" description="Helical" evidence="14">
    <location>
        <begin position="430"/>
        <end position="447"/>
    </location>
</feature>
<sequence length="1239" mass="142614">MDLKLLKKHLFLILSIVFAITAALNFFLFEKNAPRASQEHYVNAIRERIKTEIVRSKDELFSIGTKYQKAPESTFLNFEAVTVYPYYIFRNGQLLYWSDHRFVPTYQQLISNVETRLLSTDNSKYIVNTIRFGDKGGKIEIFSLINLYRKFHNENDYLHNGYNHKIFSTEPQQVSEQASKASFLNITDDKSHFLFSVIPPQVEKLANSNIPSNTLFLLAISILLLGVYIALWIANLIKIHQFGRAFALLAAYLIFIRLMMLSNSIPFIVYESNLFNPKFLTISALAPSLGDMLLNAIVVFILVGYLVTFFYRSNTYFNLSKTPKIFQSIISVVLVATSIGITSLFFRNLCSVYEKSQFTLDLALTISFSSLKIASLLFYIILSIIFFLINHLLCSLFLRLNKDFRMAVVKWLIGTLIGLAAISLIDQFRWIYLVVGFYFLLIYANRFPRFFYNFKYRTTIYFFTGAFVFAFIAMFVIYHEEQKKDFFDKLKFGQKYLAENDVLGEGLLARVVQTVQKDTAISTALARATLAREQTQQIVKSKHLDLYFDRYDTDVMAFDKNGNSLDLSEGANNLAYYEENFRKPEYKTNNPDVFFIDDIGNNFIKQYVAFIPVSKNNTLIGNVVLELKLRDEFAESVYPELLMDKKFAQTPETKNYSYAIYDEKNQLIFNSGNYNYMRKLPVSVLENKDLYEKGVELNNYNHIGKIGQNGRKIVISSKYQIWQSVFPNFSFLFLLSVLCIVFVMSLYTLKYSFRNMNVNFSTKIQLYLNAAFLVPLVLVVIITLSVINSTFVNNQEKAYLDNTKNITSTVQLQLENFTQKRMSRAFLEQEINDLAHDTKLDINLYNLDGKLNLTTRPLVYEYGLISNFINPVAYRRIIEEKENEALLTETLGSLNYKTAYMLIKGQDSKPLGVIGIPFFDAKPVLDHQVTEVVASILNIFTWLFLILLIISYFASNVLTNPLRIVAQKLKKTNLDKLHERLDWNSDDEIGLLMREYNKMLKKLEESKVALSLSEKQTAWREMAKQVAHEIKNPLTPMKLSIQQLQRTLTVDNPKAKERIERALNSLTEQIDNISEIANSFSEFAKMPVPRNETFDLVPLIQKSADLYAEDEKIALNAYIKEKEAWVVGDRQFMSRVITNLIINGIQSVQAGKRPIINLRLYKSEEDKVIIEIQDNGSGIQENHRQKVFLPNFTTKIGGSGLGLAMARRGVEHAGGNIWFETEDGRGTTFFIDLPLASVK</sequence>
<dbReference type="CDD" id="cd06225">
    <property type="entry name" value="HAMP"/>
    <property type="match status" value="1"/>
</dbReference>
<dbReference type="SUPFAM" id="SSF55874">
    <property type="entry name" value="ATPase domain of HSP90 chaperone/DNA topoisomerase II/histidine kinase"/>
    <property type="match status" value="1"/>
</dbReference>
<feature type="transmembrane region" description="Helical" evidence="14">
    <location>
        <begin position="292"/>
        <end position="313"/>
    </location>
</feature>
<feature type="transmembrane region" description="Helical" evidence="14">
    <location>
        <begin position="407"/>
        <end position="424"/>
    </location>
</feature>
<feature type="transmembrane region" description="Helical" evidence="14">
    <location>
        <begin position="325"/>
        <end position="346"/>
    </location>
</feature>
<dbReference type="CDD" id="cd00082">
    <property type="entry name" value="HisKA"/>
    <property type="match status" value="1"/>
</dbReference>
<reference evidence="17 18" key="1">
    <citation type="submission" date="2019-02" db="EMBL/GenBank/DDBJ databases">
        <title>Bacterial novel species Emticicia sp. 17J42-9 isolated from soil.</title>
        <authorList>
            <person name="Jung H.-Y."/>
        </authorList>
    </citation>
    <scope>NUCLEOTIDE SEQUENCE [LARGE SCALE GENOMIC DNA]</scope>
    <source>
        <strain evidence="17 18">17J42-9</strain>
    </source>
</reference>
<evidence type="ECO:0000256" key="12">
    <source>
        <dbReference type="ARBA" id="ARBA00023012"/>
    </source>
</evidence>
<accession>A0A4Q5M5U8</accession>
<evidence type="ECO:0000256" key="13">
    <source>
        <dbReference type="ARBA" id="ARBA00023136"/>
    </source>
</evidence>
<dbReference type="PROSITE" id="PS50109">
    <property type="entry name" value="HIS_KIN"/>
    <property type="match status" value="1"/>
</dbReference>
<evidence type="ECO:0000256" key="4">
    <source>
        <dbReference type="ARBA" id="ARBA00022475"/>
    </source>
</evidence>
<dbReference type="GO" id="GO:0005524">
    <property type="term" value="F:ATP binding"/>
    <property type="evidence" value="ECO:0007669"/>
    <property type="project" value="UniProtKB-KW"/>
</dbReference>
<name>A0A4Q5M5U8_9BACT</name>
<feature type="transmembrane region" description="Helical" evidence="14">
    <location>
        <begin position="766"/>
        <end position="787"/>
    </location>
</feature>
<dbReference type="Proteomes" id="UP000293162">
    <property type="component" value="Unassembled WGS sequence"/>
</dbReference>
<dbReference type="InterPro" id="IPR036097">
    <property type="entry name" value="HisK_dim/P_sf"/>
</dbReference>
<dbReference type="GO" id="GO:0005886">
    <property type="term" value="C:plasma membrane"/>
    <property type="evidence" value="ECO:0007669"/>
    <property type="project" value="UniProtKB-SubCell"/>
</dbReference>
<feature type="transmembrane region" description="Helical" evidence="14">
    <location>
        <begin position="459"/>
        <end position="478"/>
    </location>
</feature>
<gene>
    <name evidence="17" type="ORF">EWM59_00055</name>
</gene>
<dbReference type="Gene3D" id="1.10.287.130">
    <property type="match status" value="1"/>
</dbReference>
<dbReference type="InterPro" id="IPR003661">
    <property type="entry name" value="HisK_dim/P_dom"/>
</dbReference>
<keyword evidence="4" id="KW-1003">Cell membrane</keyword>
<comment type="subcellular location">
    <subcellularLocation>
        <location evidence="2">Cell membrane</location>
        <topology evidence="2">Multi-pass membrane protein</topology>
    </subcellularLocation>
</comment>
<feature type="transmembrane region" description="Helical" evidence="14">
    <location>
        <begin position="725"/>
        <end position="746"/>
    </location>
</feature>
<keyword evidence="7 14" id="KW-0812">Transmembrane</keyword>
<evidence type="ECO:0000256" key="2">
    <source>
        <dbReference type="ARBA" id="ARBA00004651"/>
    </source>
</evidence>
<keyword evidence="11 14" id="KW-1133">Transmembrane helix</keyword>
<keyword evidence="5" id="KW-0597">Phosphoprotein</keyword>
<dbReference type="InterPro" id="IPR050398">
    <property type="entry name" value="HssS/ArlS-like"/>
</dbReference>
<evidence type="ECO:0000256" key="3">
    <source>
        <dbReference type="ARBA" id="ARBA00012438"/>
    </source>
</evidence>
<dbReference type="Pfam" id="PF00512">
    <property type="entry name" value="HisKA"/>
    <property type="match status" value="1"/>
</dbReference>